<evidence type="ECO:0000259" key="14">
    <source>
        <dbReference type="PROSITE" id="PS51384"/>
    </source>
</evidence>
<evidence type="ECO:0000256" key="1">
    <source>
        <dbReference type="ARBA" id="ARBA00004141"/>
    </source>
</evidence>
<keyword evidence="12" id="KW-0325">Glycoprotein</keyword>
<dbReference type="SUPFAM" id="SSF52343">
    <property type="entry name" value="Ferredoxin reductase-like, C-terminal NADP-linked domain"/>
    <property type="match status" value="1"/>
</dbReference>
<keyword evidence="9" id="KW-0560">Oxidoreductase</keyword>
<evidence type="ECO:0000256" key="6">
    <source>
        <dbReference type="ARBA" id="ARBA00022827"/>
    </source>
</evidence>
<feature type="transmembrane region" description="Helical" evidence="13">
    <location>
        <begin position="149"/>
        <end position="172"/>
    </location>
</feature>
<dbReference type="SFLD" id="SFLDS00052">
    <property type="entry name" value="Ferric_Reductase_Domain"/>
    <property type="match status" value="1"/>
</dbReference>
<gene>
    <name evidence="15" type="ORF">KGF56_001358</name>
</gene>
<dbReference type="RefSeq" id="XP_049181496.1">
    <property type="nucleotide sequence ID" value="XM_049322472.1"/>
</dbReference>
<reference evidence="15" key="1">
    <citation type="journal article" date="2022" name="DNA Res.">
        <title>Genome analysis of five recently described species of the CUG-Ser clade uncovers Candida theae as a new hybrid lineage with pathogenic potential in the Candida parapsilosis species complex.</title>
        <authorList>
            <person name="Mixao V."/>
            <person name="Del Olmo V."/>
            <person name="Hegedusova E."/>
            <person name="Saus E."/>
            <person name="Pryszcz L."/>
            <person name="Cillingova A."/>
            <person name="Nosek J."/>
            <person name="Gabaldon T."/>
        </authorList>
    </citation>
    <scope>NUCLEOTIDE SEQUENCE</scope>
    <source>
        <strain evidence="15">CBS 10844</strain>
    </source>
</reference>
<dbReference type="InterPro" id="IPR013112">
    <property type="entry name" value="FAD-bd_8"/>
</dbReference>
<keyword evidence="6" id="KW-0274">FAD</keyword>
<dbReference type="InterPro" id="IPR013121">
    <property type="entry name" value="Fe_red_NAD-bd_6"/>
</dbReference>
<comment type="caution">
    <text evidence="15">The sequence shown here is derived from an EMBL/GenBank/DDBJ whole genome shotgun (WGS) entry which is preliminary data.</text>
</comment>
<evidence type="ECO:0000256" key="13">
    <source>
        <dbReference type="SAM" id="Phobius"/>
    </source>
</evidence>
<proteinExistence type="inferred from homology"/>
<evidence type="ECO:0000256" key="10">
    <source>
        <dbReference type="ARBA" id="ARBA00023065"/>
    </source>
</evidence>
<dbReference type="Pfam" id="PF08030">
    <property type="entry name" value="NAD_binding_6"/>
    <property type="match status" value="1"/>
</dbReference>
<feature type="transmembrane region" description="Helical" evidence="13">
    <location>
        <begin position="365"/>
        <end position="383"/>
    </location>
</feature>
<dbReference type="EMBL" id="JAHUZD010000027">
    <property type="protein sequence ID" value="KAI3405751.1"/>
    <property type="molecule type" value="Genomic_DNA"/>
</dbReference>
<evidence type="ECO:0000313" key="15">
    <source>
        <dbReference type="EMBL" id="KAI3405751.1"/>
    </source>
</evidence>
<dbReference type="InterPro" id="IPR017927">
    <property type="entry name" value="FAD-bd_FR_type"/>
</dbReference>
<dbReference type="Pfam" id="PF08022">
    <property type="entry name" value="FAD_binding_8"/>
    <property type="match status" value="1"/>
</dbReference>
<keyword evidence="3" id="KW-0813">Transport</keyword>
<keyword evidence="10" id="KW-0406">Ion transport</keyword>
<dbReference type="Gene3D" id="3.40.50.80">
    <property type="entry name" value="Nucleotide-binding domain of ferredoxin-NADP reductase (FNR) module"/>
    <property type="match status" value="1"/>
</dbReference>
<organism evidence="15 16">
    <name type="scientific">Candida oxycetoniae</name>
    <dbReference type="NCBI Taxonomy" id="497107"/>
    <lineage>
        <taxon>Eukaryota</taxon>
        <taxon>Fungi</taxon>
        <taxon>Dikarya</taxon>
        <taxon>Ascomycota</taxon>
        <taxon>Saccharomycotina</taxon>
        <taxon>Pichiomycetes</taxon>
        <taxon>Debaryomycetaceae</taxon>
        <taxon>Candida/Lodderomyces clade</taxon>
        <taxon>Candida</taxon>
    </lineage>
</organism>
<keyword evidence="7" id="KW-0249">Electron transport</keyword>
<dbReference type="AlphaFoldDB" id="A0AAI9SYZ3"/>
<keyword evidence="5 13" id="KW-0812">Transmembrane</keyword>
<dbReference type="InterPro" id="IPR013130">
    <property type="entry name" value="Fe3_Rdtase_TM_dom"/>
</dbReference>
<dbReference type="GO" id="GO:0015677">
    <property type="term" value="P:copper ion import"/>
    <property type="evidence" value="ECO:0007669"/>
    <property type="project" value="TreeGrafter"/>
</dbReference>
<dbReference type="PANTHER" id="PTHR32361">
    <property type="entry name" value="FERRIC/CUPRIC REDUCTASE TRANSMEMBRANE COMPONENT"/>
    <property type="match status" value="1"/>
</dbReference>
<protein>
    <recommendedName>
        <fullName evidence="14">FAD-binding FR-type domain-containing protein</fullName>
    </recommendedName>
</protein>
<evidence type="ECO:0000256" key="3">
    <source>
        <dbReference type="ARBA" id="ARBA00022448"/>
    </source>
</evidence>
<evidence type="ECO:0000256" key="9">
    <source>
        <dbReference type="ARBA" id="ARBA00023002"/>
    </source>
</evidence>
<evidence type="ECO:0000256" key="8">
    <source>
        <dbReference type="ARBA" id="ARBA00022989"/>
    </source>
</evidence>
<dbReference type="InterPro" id="IPR039261">
    <property type="entry name" value="FNR_nucleotide-bd"/>
</dbReference>
<keyword evidence="4" id="KW-0285">Flavoprotein</keyword>
<comment type="similarity">
    <text evidence="2">Belongs to the ferric reductase (FRE) family.</text>
</comment>
<sequence length="710" mass="80681">MLHASLRNLAYPRYEYMKFAYACNLLVNDNARYCESISPYNTNHTCLCNNPNWLASVMGCLSYGEKNTSKYLNGLIRYCMLNGKVELSPEQLAIAYQNYLSNTKTVTTTANTNTNTSKIIDHPVVLNSQDSKLYRDAYDKFLGNYDDSVYYGLGIYGYFTVIFIISSITNWTRYLKPRTIRKSTSPFVNFIRAKITVPALIGKCKTQAKSLGRVEFLIPSRLETLVLFGFLIVVVIMVFTNTNTIENDPVLGTETAARLRYVVDRCGIMSIMMMPLVFLFAGRNNILQWVTRWQYSRFVTIHRWTARVMFCLIIVHAFGYINLMGKFFMHELTKEYLQAGTLAAVAGGTMLIQGLLYLRRRFYELFLLLHIVLGMVWLGGIWIHVNELGYASFVYPVAAVWLLDRFIRLVRLFLFGFPLADVTLVSDETVKVIIPSPRYWVAAAPPTSYAFIHFIRPACFWQSHPFTFIDSVVENGFIHCYCQVKGGMTNGLYQYLADHPGKSAKIRVGVEGPYGISTPASHADSCIFICGGTGAPGVFNEAIRMSDVAAHSIKMVKFIWIVREIKSLQWFFEELRILSKTNIHATIYITRPHTSCNGSDCSGPVEKKIETKQSGEIYRDNVFYSTKTNNSNQLSSEIARKELNHIRFIEGRPTISKLVAFEVDQCLHSVAFVACGHPLMVDDVRSAVAQNVNNAGHKRVDYYEQLQVWS</sequence>
<feature type="transmembrane region" description="Helical" evidence="13">
    <location>
        <begin position="336"/>
        <end position="358"/>
    </location>
</feature>
<dbReference type="PANTHER" id="PTHR32361:SF9">
    <property type="entry name" value="FERRIC REDUCTASE TRANSMEMBRANE COMPONENT 3-RELATED"/>
    <property type="match status" value="1"/>
</dbReference>
<evidence type="ECO:0000256" key="2">
    <source>
        <dbReference type="ARBA" id="ARBA00006278"/>
    </source>
</evidence>
<evidence type="ECO:0000256" key="12">
    <source>
        <dbReference type="ARBA" id="ARBA00023180"/>
    </source>
</evidence>
<dbReference type="GO" id="GO:0006826">
    <property type="term" value="P:iron ion transport"/>
    <property type="evidence" value="ECO:0007669"/>
    <property type="project" value="TreeGrafter"/>
</dbReference>
<evidence type="ECO:0000256" key="11">
    <source>
        <dbReference type="ARBA" id="ARBA00023136"/>
    </source>
</evidence>
<dbReference type="GO" id="GO:0005886">
    <property type="term" value="C:plasma membrane"/>
    <property type="evidence" value="ECO:0007669"/>
    <property type="project" value="TreeGrafter"/>
</dbReference>
<keyword evidence="16" id="KW-1185">Reference proteome</keyword>
<dbReference type="InterPro" id="IPR051410">
    <property type="entry name" value="Ferric/Cupric_Reductase"/>
</dbReference>
<accession>A0AAI9SYZ3</accession>
<feature type="domain" description="FAD-binding FR-type" evidence="14">
    <location>
        <begin position="412"/>
        <end position="520"/>
    </location>
</feature>
<dbReference type="PROSITE" id="PS51384">
    <property type="entry name" value="FAD_FR"/>
    <property type="match status" value="1"/>
</dbReference>
<dbReference type="CDD" id="cd06186">
    <property type="entry name" value="NOX_Duox_like_FAD_NADP"/>
    <property type="match status" value="1"/>
</dbReference>
<evidence type="ECO:0000313" key="16">
    <source>
        <dbReference type="Proteomes" id="UP001202479"/>
    </source>
</evidence>
<feature type="transmembrane region" description="Helical" evidence="13">
    <location>
        <begin position="262"/>
        <end position="283"/>
    </location>
</feature>
<evidence type="ECO:0000256" key="5">
    <source>
        <dbReference type="ARBA" id="ARBA00022692"/>
    </source>
</evidence>
<name>A0AAI9SYZ3_9ASCO</name>
<dbReference type="GeneID" id="73378975"/>
<evidence type="ECO:0000256" key="4">
    <source>
        <dbReference type="ARBA" id="ARBA00022630"/>
    </source>
</evidence>
<keyword evidence="8 13" id="KW-1133">Transmembrane helix</keyword>
<dbReference type="GO" id="GO:0006879">
    <property type="term" value="P:intracellular iron ion homeostasis"/>
    <property type="evidence" value="ECO:0007669"/>
    <property type="project" value="TreeGrafter"/>
</dbReference>
<dbReference type="Pfam" id="PF01794">
    <property type="entry name" value="Ferric_reduct"/>
    <property type="match status" value="1"/>
</dbReference>
<dbReference type="SFLD" id="SFLDG01168">
    <property type="entry name" value="Ferric_reductase_subgroup_(FRE"/>
    <property type="match status" value="1"/>
</dbReference>
<dbReference type="Proteomes" id="UP001202479">
    <property type="component" value="Unassembled WGS sequence"/>
</dbReference>
<comment type="subcellular location">
    <subcellularLocation>
        <location evidence="1">Membrane</location>
        <topology evidence="1">Multi-pass membrane protein</topology>
    </subcellularLocation>
</comment>
<feature type="transmembrane region" description="Helical" evidence="13">
    <location>
        <begin position="304"/>
        <end position="324"/>
    </location>
</feature>
<feature type="transmembrane region" description="Helical" evidence="13">
    <location>
        <begin position="222"/>
        <end position="242"/>
    </location>
</feature>
<evidence type="ECO:0000256" key="7">
    <source>
        <dbReference type="ARBA" id="ARBA00022982"/>
    </source>
</evidence>
<keyword evidence="11 13" id="KW-0472">Membrane</keyword>
<dbReference type="GO" id="GO:0000293">
    <property type="term" value="F:ferric-chelate reductase activity"/>
    <property type="evidence" value="ECO:0007669"/>
    <property type="project" value="UniProtKB-ARBA"/>
</dbReference>